<keyword evidence="2" id="KW-1185">Reference proteome</keyword>
<protein>
    <submittedName>
        <fullName evidence="1">Uncharacterized protein</fullName>
    </submittedName>
</protein>
<proteinExistence type="predicted"/>
<reference evidence="1 2" key="1">
    <citation type="journal article" date="2019" name="Commun. Biol.">
        <title>The bagworm genome reveals a unique fibroin gene that provides high tensile strength.</title>
        <authorList>
            <person name="Kono N."/>
            <person name="Nakamura H."/>
            <person name="Ohtoshi R."/>
            <person name="Tomita M."/>
            <person name="Numata K."/>
            <person name="Arakawa K."/>
        </authorList>
    </citation>
    <scope>NUCLEOTIDE SEQUENCE [LARGE SCALE GENOMIC DNA]</scope>
</reference>
<organism evidence="1 2">
    <name type="scientific">Eumeta variegata</name>
    <name type="common">Bagworm moth</name>
    <name type="synonym">Eumeta japonica</name>
    <dbReference type="NCBI Taxonomy" id="151549"/>
    <lineage>
        <taxon>Eukaryota</taxon>
        <taxon>Metazoa</taxon>
        <taxon>Ecdysozoa</taxon>
        <taxon>Arthropoda</taxon>
        <taxon>Hexapoda</taxon>
        <taxon>Insecta</taxon>
        <taxon>Pterygota</taxon>
        <taxon>Neoptera</taxon>
        <taxon>Endopterygota</taxon>
        <taxon>Lepidoptera</taxon>
        <taxon>Glossata</taxon>
        <taxon>Ditrysia</taxon>
        <taxon>Tineoidea</taxon>
        <taxon>Psychidae</taxon>
        <taxon>Oiketicinae</taxon>
        <taxon>Eumeta</taxon>
    </lineage>
</organism>
<accession>A0A4C1XVM3</accession>
<evidence type="ECO:0000313" key="1">
    <source>
        <dbReference type="EMBL" id="GBP66664.1"/>
    </source>
</evidence>
<comment type="caution">
    <text evidence="1">The sequence shown here is derived from an EMBL/GenBank/DDBJ whole genome shotgun (WGS) entry which is preliminary data.</text>
</comment>
<name>A0A4C1XVM3_EUMVA</name>
<dbReference type="AlphaFoldDB" id="A0A4C1XVM3"/>
<dbReference type="EMBL" id="BGZK01000963">
    <property type="protein sequence ID" value="GBP66664.1"/>
    <property type="molecule type" value="Genomic_DNA"/>
</dbReference>
<dbReference type="Proteomes" id="UP000299102">
    <property type="component" value="Unassembled WGS sequence"/>
</dbReference>
<evidence type="ECO:0000313" key="2">
    <source>
        <dbReference type="Proteomes" id="UP000299102"/>
    </source>
</evidence>
<gene>
    <name evidence="1" type="ORF">EVAR_50489_1</name>
</gene>
<sequence>MTKLASGRLQIAVKSCAAREIAHRATADHDARAQERYTSLMATDTLTIYESMLMAEVCQGLWSARGATSPWPIEFVDAVVFLEVTLNNWLQRSSHISILAARVIIATCALKNIRNSSDTQTAKRIQ</sequence>